<dbReference type="PANTHER" id="PTHR10071">
    <property type="entry name" value="TRANSCRIPTION FACTOR GATA FAMILY MEMBER"/>
    <property type="match status" value="1"/>
</dbReference>
<dbReference type="Pfam" id="PF00320">
    <property type="entry name" value="GATA"/>
    <property type="match status" value="1"/>
</dbReference>
<keyword evidence="3 7" id="KW-0863">Zinc-finger</keyword>
<evidence type="ECO:0000256" key="1">
    <source>
        <dbReference type="ARBA" id="ARBA00004123"/>
    </source>
</evidence>
<name>A0A3Q1K840_ANATE</name>
<protein>
    <recommendedName>
        <fullName evidence="9">GATA-type domain-containing protein</fullName>
    </recommendedName>
</protein>
<dbReference type="GO" id="GO:0000978">
    <property type="term" value="F:RNA polymerase II cis-regulatory region sequence-specific DNA binding"/>
    <property type="evidence" value="ECO:0007669"/>
    <property type="project" value="TreeGrafter"/>
</dbReference>
<dbReference type="InterPro" id="IPR000679">
    <property type="entry name" value="Znf_GATA"/>
</dbReference>
<dbReference type="SMART" id="SM00401">
    <property type="entry name" value="ZnF_GATA"/>
    <property type="match status" value="2"/>
</dbReference>
<keyword evidence="2" id="KW-0479">Metal-binding</keyword>
<feature type="domain" description="GATA-type" evidence="9">
    <location>
        <begin position="139"/>
        <end position="192"/>
    </location>
</feature>
<evidence type="ECO:0000256" key="5">
    <source>
        <dbReference type="ARBA" id="ARBA00023159"/>
    </source>
</evidence>
<evidence type="ECO:0000256" key="6">
    <source>
        <dbReference type="ARBA" id="ARBA00023242"/>
    </source>
</evidence>
<dbReference type="SUPFAM" id="SSF57716">
    <property type="entry name" value="Glucocorticoid receptor-like (DNA-binding domain)"/>
    <property type="match status" value="2"/>
</dbReference>
<dbReference type="PROSITE" id="PS50114">
    <property type="entry name" value="GATA_ZN_FINGER_2"/>
    <property type="match status" value="2"/>
</dbReference>
<dbReference type="InterPro" id="IPR039355">
    <property type="entry name" value="Transcription_factor_GATA"/>
</dbReference>
<feature type="region of interest" description="Disordered" evidence="8">
    <location>
        <begin position="184"/>
        <end position="253"/>
    </location>
</feature>
<keyword evidence="6" id="KW-0539">Nucleus</keyword>
<dbReference type="GO" id="GO:0000981">
    <property type="term" value="F:DNA-binding transcription factor activity, RNA polymerase II-specific"/>
    <property type="evidence" value="ECO:0007669"/>
    <property type="project" value="TreeGrafter"/>
</dbReference>
<proteinExistence type="predicted"/>
<dbReference type="GO" id="GO:0045165">
    <property type="term" value="P:cell fate commitment"/>
    <property type="evidence" value="ECO:0007669"/>
    <property type="project" value="TreeGrafter"/>
</dbReference>
<dbReference type="STRING" id="64144.ENSATEP00000029051"/>
<dbReference type="CDD" id="cd00202">
    <property type="entry name" value="ZnF_GATA"/>
    <property type="match status" value="1"/>
</dbReference>
<dbReference type="PROSITE" id="PS00344">
    <property type="entry name" value="GATA_ZN_FINGER_1"/>
    <property type="match status" value="1"/>
</dbReference>
<accession>A0A3Q1K840</accession>
<evidence type="ECO:0000256" key="3">
    <source>
        <dbReference type="ARBA" id="ARBA00022771"/>
    </source>
</evidence>
<dbReference type="OrthoDB" id="515401at2759"/>
<reference evidence="10" key="1">
    <citation type="submission" date="2021-04" db="EMBL/GenBank/DDBJ databases">
        <authorList>
            <consortium name="Wellcome Sanger Institute Data Sharing"/>
        </authorList>
    </citation>
    <scope>NUCLEOTIDE SEQUENCE [LARGE SCALE GENOMIC DNA]</scope>
</reference>
<feature type="compositionally biased region" description="Basic residues" evidence="8">
    <location>
        <begin position="192"/>
        <end position="203"/>
    </location>
</feature>
<sequence>SGLSLDDLSKPFHVKRVNKRVLFPLDGTVTMTTVTPLSAPPLVIGCYLAVCHVGGAVRQVRCVPVCLSCSSQQGEVTGCFMCCWCVSSEQRECVSCGTSSALLWTRDSASRHLCNTCSLQQKDNNRPLLRPKRRTTVTRRKGTHCVNCETVTTTLWRRNAAGQSVCNACGLYFKLHQVNRPLTMKKDGIQTRNRKLTNRKKKSRSDDQSGAQTKTRIKTEIPHFPFEPLTVPELNNNQCSSDNKTCPPDSSPLHLQQLLSPVSHSSFVHQNHH</sequence>
<organism evidence="10 11">
    <name type="scientific">Anabas testudineus</name>
    <name type="common">Climbing perch</name>
    <name type="synonym">Anthias testudineus</name>
    <dbReference type="NCBI Taxonomy" id="64144"/>
    <lineage>
        <taxon>Eukaryota</taxon>
        <taxon>Metazoa</taxon>
        <taxon>Chordata</taxon>
        <taxon>Craniata</taxon>
        <taxon>Vertebrata</taxon>
        <taxon>Euteleostomi</taxon>
        <taxon>Actinopterygii</taxon>
        <taxon>Neopterygii</taxon>
        <taxon>Teleostei</taxon>
        <taxon>Neoteleostei</taxon>
        <taxon>Acanthomorphata</taxon>
        <taxon>Anabantaria</taxon>
        <taxon>Anabantiformes</taxon>
        <taxon>Anabantoidei</taxon>
        <taxon>Anabantidae</taxon>
        <taxon>Anabas</taxon>
    </lineage>
</organism>
<dbReference type="GeneTree" id="ENSGT00940000170958"/>
<evidence type="ECO:0000256" key="8">
    <source>
        <dbReference type="SAM" id="MobiDB-lite"/>
    </source>
</evidence>
<dbReference type="FunFam" id="3.30.50.10:FF:000002">
    <property type="entry name" value="Gata transcription factor gatad"/>
    <property type="match status" value="1"/>
</dbReference>
<keyword evidence="4" id="KW-0862">Zinc</keyword>
<keyword evidence="5" id="KW-0010">Activator</keyword>
<dbReference type="PANTHER" id="PTHR10071:SF281">
    <property type="entry name" value="BOX A-BINDING FACTOR-RELATED"/>
    <property type="match status" value="1"/>
</dbReference>
<evidence type="ECO:0000313" key="11">
    <source>
        <dbReference type="Proteomes" id="UP000265040"/>
    </source>
</evidence>
<evidence type="ECO:0000259" key="9">
    <source>
        <dbReference type="PROSITE" id="PS50114"/>
    </source>
</evidence>
<dbReference type="GO" id="GO:0000122">
    <property type="term" value="P:negative regulation of transcription by RNA polymerase II"/>
    <property type="evidence" value="ECO:0007669"/>
    <property type="project" value="TreeGrafter"/>
</dbReference>
<dbReference type="PRINTS" id="PR00619">
    <property type="entry name" value="GATAZNFINGER"/>
</dbReference>
<dbReference type="GO" id="GO:0005634">
    <property type="term" value="C:nucleus"/>
    <property type="evidence" value="ECO:0007669"/>
    <property type="project" value="UniProtKB-SubCell"/>
</dbReference>
<reference evidence="10" key="2">
    <citation type="submission" date="2025-08" db="UniProtKB">
        <authorList>
            <consortium name="Ensembl"/>
        </authorList>
    </citation>
    <scope>IDENTIFICATION</scope>
</reference>
<dbReference type="Gene3D" id="3.30.50.10">
    <property type="entry name" value="Erythroid Transcription Factor GATA-1, subunit A"/>
    <property type="match status" value="2"/>
</dbReference>
<reference evidence="10" key="3">
    <citation type="submission" date="2025-09" db="UniProtKB">
        <authorList>
            <consortium name="Ensembl"/>
        </authorList>
    </citation>
    <scope>IDENTIFICATION</scope>
</reference>
<dbReference type="Ensembl" id="ENSATET00000029495.2">
    <property type="protein sequence ID" value="ENSATEP00000029051.1"/>
    <property type="gene ID" value="ENSATEG00000020005.2"/>
</dbReference>
<keyword evidence="11" id="KW-1185">Reference proteome</keyword>
<evidence type="ECO:0000313" key="10">
    <source>
        <dbReference type="Ensembl" id="ENSATEP00000029051.1"/>
    </source>
</evidence>
<dbReference type="InParanoid" id="A0A3Q1K840"/>
<evidence type="ECO:0000256" key="4">
    <source>
        <dbReference type="ARBA" id="ARBA00022833"/>
    </source>
</evidence>
<dbReference type="Proteomes" id="UP000265040">
    <property type="component" value="Chromosome 7"/>
</dbReference>
<feature type="compositionally biased region" description="Polar residues" evidence="8">
    <location>
        <begin position="233"/>
        <end position="244"/>
    </location>
</feature>
<dbReference type="AlphaFoldDB" id="A0A3Q1K840"/>
<comment type="subcellular location">
    <subcellularLocation>
        <location evidence="1">Nucleus</location>
    </subcellularLocation>
</comment>
<dbReference type="GO" id="GO:0008270">
    <property type="term" value="F:zinc ion binding"/>
    <property type="evidence" value="ECO:0007669"/>
    <property type="project" value="UniProtKB-KW"/>
</dbReference>
<evidence type="ECO:0000256" key="2">
    <source>
        <dbReference type="ARBA" id="ARBA00022723"/>
    </source>
</evidence>
<feature type="domain" description="GATA-type" evidence="9">
    <location>
        <begin position="87"/>
        <end position="140"/>
    </location>
</feature>
<evidence type="ECO:0000256" key="7">
    <source>
        <dbReference type="PROSITE-ProRule" id="PRU00094"/>
    </source>
</evidence>
<dbReference type="InterPro" id="IPR013088">
    <property type="entry name" value="Znf_NHR/GATA"/>
</dbReference>
<dbReference type="GO" id="GO:0045944">
    <property type="term" value="P:positive regulation of transcription by RNA polymerase II"/>
    <property type="evidence" value="ECO:0007669"/>
    <property type="project" value="TreeGrafter"/>
</dbReference>